<dbReference type="GO" id="GO:0005524">
    <property type="term" value="F:ATP binding"/>
    <property type="evidence" value="ECO:0007669"/>
    <property type="project" value="UniProtKB-KW"/>
</dbReference>
<dbReference type="UniPathway" id="UPA00232"/>
<evidence type="ECO:0000256" key="2">
    <source>
        <dbReference type="ARBA" id="ARBA00004749"/>
    </source>
</evidence>
<dbReference type="Proteomes" id="UP000243217">
    <property type="component" value="Unassembled WGS sequence"/>
</dbReference>
<evidence type="ECO:0000256" key="1">
    <source>
        <dbReference type="ARBA" id="ARBA00004173"/>
    </source>
</evidence>
<dbReference type="GO" id="GO:0005739">
    <property type="term" value="C:mitochondrion"/>
    <property type="evidence" value="ECO:0007669"/>
    <property type="project" value="UniProtKB-SubCell"/>
</dbReference>
<feature type="domain" description="Protein kinase" evidence="18">
    <location>
        <begin position="1"/>
        <end position="184"/>
    </location>
</feature>
<keyword evidence="13" id="KW-0496">Mitochondrion</keyword>
<keyword evidence="6" id="KW-0808">Transferase</keyword>
<keyword evidence="9" id="KW-0418">Kinase</keyword>
<dbReference type="Pfam" id="PF08511">
    <property type="entry name" value="COQ9"/>
    <property type="match status" value="1"/>
</dbReference>
<comment type="function">
    <text evidence="16">Membrane-associated protein that warps the membrane surface to access and bind aromatic isoprenes with high specificity, including ubiquinone (CoQ) isoprene intermediates and presents them directly to COQ7, therefore facilitating the COQ7-mediated hydroxylase step. Participates in the biosynthesis of coenzyme Q, also named ubiquinone, an essential lipid-soluble electron transporter for aerobic cellular respiration.</text>
</comment>
<comment type="catalytic activity">
    <reaction evidence="14">
        <text>L-threonyl-[protein] + ATP = O-phospho-L-threonyl-[protein] + ADP + H(+)</text>
        <dbReference type="Rhea" id="RHEA:46608"/>
        <dbReference type="Rhea" id="RHEA-COMP:11060"/>
        <dbReference type="Rhea" id="RHEA-COMP:11605"/>
        <dbReference type="ChEBI" id="CHEBI:15378"/>
        <dbReference type="ChEBI" id="CHEBI:30013"/>
        <dbReference type="ChEBI" id="CHEBI:30616"/>
        <dbReference type="ChEBI" id="CHEBI:61977"/>
        <dbReference type="ChEBI" id="CHEBI:456216"/>
        <dbReference type="EC" id="2.7.11.1"/>
    </reaction>
</comment>
<dbReference type="InterPro" id="IPR051131">
    <property type="entry name" value="NEK_Ser/Thr_kinase_NIMA"/>
</dbReference>
<gene>
    <name evidence="19" type="ORF">THRCLA_00854</name>
</gene>
<dbReference type="Gene3D" id="1.10.357.10">
    <property type="entry name" value="Tetracycline Repressor, domain 2"/>
    <property type="match status" value="1"/>
</dbReference>
<comment type="catalytic activity">
    <reaction evidence="15">
        <text>L-seryl-[protein] + ATP = O-phospho-L-seryl-[protein] + ADP + H(+)</text>
        <dbReference type="Rhea" id="RHEA:17989"/>
        <dbReference type="Rhea" id="RHEA-COMP:9863"/>
        <dbReference type="Rhea" id="RHEA-COMP:11604"/>
        <dbReference type="ChEBI" id="CHEBI:15378"/>
        <dbReference type="ChEBI" id="CHEBI:29999"/>
        <dbReference type="ChEBI" id="CHEBI:30616"/>
        <dbReference type="ChEBI" id="CHEBI:83421"/>
        <dbReference type="ChEBI" id="CHEBI:456216"/>
        <dbReference type="EC" id="2.7.11.1"/>
    </reaction>
</comment>
<evidence type="ECO:0000256" key="14">
    <source>
        <dbReference type="ARBA" id="ARBA00047899"/>
    </source>
</evidence>
<dbReference type="PANTHER" id="PTHR44899">
    <property type="entry name" value="CAMK FAMILY PROTEIN KINASE"/>
    <property type="match status" value="1"/>
</dbReference>
<evidence type="ECO:0000313" key="19">
    <source>
        <dbReference type="EMBL" id="OQS07130.1"/>
    </source>
</evidence>
<evidence type="ECO:0000256" key="8">
    <source>
        <dbReference type="ARBA" id="ARBA00022741"/>
    </source>
</evidence>
<evidence type="ECO:0000256" key="15">
    <source>
        <dbReference type="ARBA" id="ARBA00048679"/>
    </source>
</evidence>
<evidence type="ECO:0000256" key="6">
    <source>
        <dbReference type="ARBA" id="ARBA00022679"/>
    </source>
</evidence>
<evidence type="ECO:0000313" key="20">
    <source>
        <dbReference type="Proteomes" id="UP000243217"/>
    </source>
</evidence>
<keyword evidence="12" id="KW-0446">Lipid-binding</keyword>
<dbReference type="InterPro" id="IPR012762">
    <property type="entry name" value="Ubiq_biosynth_COQ9"/>
</dbReference>
<feature type="region of interest" description="Disordered" evidence="17">
    <location>
        <begin position="587"/>
        <end position="619"/>
    </location>
</feature>
<dbReference type="Pfam" id="PF00069">
    <property type="entry name" value="Pkinase"/>
    <property type="match status" value="1"/>
</dbReference>
<dbReference type="GO" id="GO:0004674">
    <property type="term" value="F:protein serine/threonine kinase activity"/>
    <property type="evidence" value="ECO:0007669"/>
    <property type="project" value="UniProtKB-KW"/>
</dbReference>
<dbReference type="NCBIfam" id="TIGR02396">
    <property type="entry name" value="diverge_rpsU"/>
    <property type="match status" value="1"/>
</dbReference>
<dbReference type="STRING" id="74557.A0A1W0AAV3"/>
<comment type="pathway">
    <text evidence="2">Cofactor biosynthesis; ubiquinone biosynthesis.</text>
</comment>
<evidence type="ECO:0000256" key="5">
    <source>
        <dbReference type="ARBA" id="ARBA00022527"/>
    </source>
</evidence>
<protein>
    <recommendedName>
        <fullName evidence="4">non-specific serine/threonine protein kinase</fullName>
        <ecNumber evidence="4">2.7.11.1</ecNumber>
    </recommendedName>
</protein>
<dbReference type="SUPFAM" id="SSF56112">
    <property type="entry name" value="Protein kinase-like (PK-like)"/>
    <property type="match status" value="1"/>
</dbReference>
<evidence type="ECO:0000256" key="17">
    <source>
        <dbReference type="SAM" id="MobiDB-lite"/>
    </source>
</evidence>
<dbReference type="GO" id="GO:0008289">
    <property type="term" value="F:lipid binding"/>
    <property type="evidence" value="ECO:0007669"/>
    <property type="project" value="UniProtKB-KW"/>
</dbReference>
<reference evidence="19 20" key="1">
    <citation type="journal article" date="2014" name="Genome Biol. Evol.">
        <title>The secreted proteins of Achlya hypogyna and Thraustotheca clavata identify the ancestral oomycete secretome and reveal gene acquisitions by horizontal gene transfer.</title>
        <authorList>
            <person name="Misner I."/>
            <person name="Blouin N."/>
            <person name="Leonard G."/>
            <person name="Richards T.A."/>
            <person name="Lane C.E."/>
        </authorList>
    </citation>
    <scope>NUCLEOTIDE SEQUENCE [LARGE SCALE GENOMIC DNA]</scope>
    <source>
        <strain evidence="19 20">ATCC 34112</strain>
    </source>
</reference>
<dbReference type="AlphaFoldDB" id="A0A1W0AAV3"/>
<evidence type="ECO:0000256" key="13">
    <source>
        <dbReference type="ARBA" id="ARBA00023128"/>
    </source>
</evidence>
<dbReference type="Gene3D" id="1.10.510.10">
    <property type="entry name" value="Transferase(Phosphotransferase) domain 1"/>
    <property type="match status" value="1"/>
</dbReference>
<dbReference type="PROSITE" id="PS50011">
    <property type="entry name" value="PROTEIN_KINASE_DOM"/>
    <property type="match status" value="1"/>
</dbReference>
<evidence type="ECO:0000256" key="16">
    <source>
        <dbReference type="ARBA" id="ARBA00058104"/>
    </source>
</evidence>
<evidence type="ECO:0000256" key="9">
    <source>
        <dbReference type="ARBA" id="ARBA00022777"/>
    </source>
</evidence>
<dbReference type="InterPro" id="IPR013718">
    <property type="entry name" value="COQ9_C"/>
</dbReference>
<keyword evidence="5" id="KW-0723">Serine/threonine-protein kinase</keyword>
<dbReference type="InterPro" id="IPR000719">
    <property type="entry name" value="Prot_kinase_dom"/>
</dbReference>
<comment type="similarity">
    <text evidence="3">Belongs to the COQ9 family.</text>
</comment>
<keyword evidence="8" id="KW-0547">Nucleotide-binding</keyword>
<dbReference type="SMART" id="SM00220">
    <property type="entry name" value="S_TKc"/>
    <property type="match status" value="1"/>
</dbReference>
<evidence type="ECO:0000259" key="18">
    <source>
        <dbReference type="PROSITE" id="PS50011"/>
    </source>
</evidence>
<comment type="subcellular location">
    <subcellularLocation>
        <location evidence="1">Mitochondrion</location>
    </subcellularLocation>
</comment>
<keyword evidence="10" id="KW-0067">ATP-binding</keyword>
<evidence type="ECO:0000256" key="3">
    <source>
        <dbReference type="ARBA" id="ARBA00010766"/>
    </source>
</evidence>
<keyword evidence="11" id="KW-0809">Transit peptide</keyword>
<dbReference type="PROSITE" id="PS00108">
    <property type="entry name" value="PROTEIN_KINASE_ST"/>
    <property type="match status" value="1"/>
</dbReference>
<proteinExistence type="inferred from homology"/>
<name>A0A1W0AAV3_9STRA</name>
<dbReference type="OrthoDB" id="619536at2759"/>
<dbReference type="InterPro" id="IPR011009">
    <property type="entry name" value="Kinase-like_dom_sf"/>
</dbReference>
<dbReference type="FunFam" id="1.10.357.10:FF:000004">
    <property type="entry name" value="Ubiquinone biosynthesis protein COQ9, mitochondrial"/>
    <property type="match status" value="1"/>
</dbReference>
<dbReference type="PANTHER" id="PTHR44899:SF3">
    <property type="entry name" value="SERINE_THREONINE-PROTEIN KINASE NEK1"/>
    <property type="match status" value="1"/>
</dbReference>
<organism evidence="19 20">
    <name type="scientific">Thraustotheca clavata</name>
    <dbReference type="NCBI Taxonomy" id="74557"/>
    <lineage>
        <taxon>Eukaryota</taxon>
        <taxon>Sar</taxon>
        <taxon>Stramenopiles</taxon>
        <taxon>Oomycota</taxon>
        <taxon>Saprolegniomycetes</taxon>
        <taxon>Saprolegniales</taxon>
        <taxon>Achlyaceae</taxon>
        <taxon>Thraustotheca</taxon>
    </lineage>
</organism>
<evidence type="ECO:0000256" key="11">
    <source>
        <dbReference type="ARBA" id="ARBA00022946"/>
    </source>
</evidence>
<sequence>MLMEFADGGDLHELIEKQASENRISEVHIIRLFVQVCLALKHLHDNNILHRDIKPQNIFLTSSGIVKLGDFGISKALKSGINVAQTQIGTPLYLSPEICQGEDYDFKSDIWGLGCVLHELLTLSPPFLARSWPCIVQKILNTSPSPMVDSHIYSKDMIKLSSILLSKSPKDRPSVDEILSMPYIQNSMYQLLSYVSWNHLPALNDYPIHDAKQTIVGITPNNPSTLIENQVRPKALSMNEEVARKQFLENQRAARLYKERMDHLQKGAPQHSEPINEPTMTQGTLLSPVPSQKEQIQYETLLAQERQRVHLERKALHDHSASIPSIDQMWRRVSKSHHRLFLRFSSSSASVEDPSVTILSNALRHVQSTGWSIESLGQGARDAGFPSIAHGMFPRGPIELVEFFMDDWQRQVQVKLAAEPLDENNDFVATDRLKRGVQIRLQLLAPYLHVWPQAMALGALPQNAPTTMRKLAQMADDIWFFAGDRSTDISWYTKRAVLTGIYTATELFMLTDTSENFEETWKFLDRRVEEAIALGDLPHNVGDIAGMMSIGLQSLLSTAAALAGPLSSQVVAQVANQVPNPLSSIPTMTASRPAAPVAPVAPETPVAPTTSTTPVEPKP</sequence>
<dbReference type="GO" id="GO:0006744">
    <property type="term" value="P:ubiquinone biosynthetic process"/>
    <property type="evidence" value="ECO:0007669"/>
    <property type="project" value="UniProtKB-UniPathway"/>
</dbReference>
<keyword evidence="20" id="KW-1185">Reference proteome</keyword>
<evidence type="ECO:0000256" key="12">
    <source>
        <dbReference type="ARBA" id="ARBA00023121"/>
    </source>
</evidence>
<evidence type="ECO:0000256" key="4">
    <source>
        <dbReference type="ARBA" id="ARBA00012513"/>
    </source>
</evidence>
<accession>A0A1W0AAV3</accession>
<evidence type="ECO:0000256" key="7">
    <source>
        <dbReference type="ARBA" id="ARBA00022688"/>
    </source>
</evidence>
<keyword evidence="19" id="KW-0830">Ubiquinone</keyword>
<evidence type="ECO:0000256" key="10">
    <source>
        <dbReference type="ARBA" id="ARBA00022840"/>
    </source>
</evidence>
<feature type="compositionally biased region" description="Low complexity" evidence="17">
    <location>
        <begin position="589"/>
        <end position="619"/>
    </location>
</feature>
<keyword evidence="7" id="KW-0831">Ubiquinone biosynthesis</keyword>
<dbReference type="EMBL" id="JNBS01000274">
    <property type="protein sequence ID" value="OQS07130.1"/>
    <property type="molecule type" value="Genomic_DNA"/>
</dbReference>
<comment type="caution">
    <text evidence="19">The sequence shown here is derived from an EMBL/GenBank/DDBJ whole genome shotgun (WGS) entry which is preliminary data.</text>
</comment>
<dbReference type="InterPro" id="IPR008271">
    <property type="entry name" value="Ser/Thr_kinase_AS"/>
</dbReference>
<dbReference type="EC" id="2.7.11.1" evidence="4"/>